<dbReference type="Proteomes" id="UP000694548">
    <property type="component" value="Chromosome sgr01"/>
</dbReference>
<name>A0A8C6NJ72_NOTFU</name>
<evidence type="ECO:0000313" key="1">
    <source>
        <dbReference type="Ensembl" id="ENSNFUP00015005134.1"/>
    </source>
</evidence>
<reference evidence="1" key="1">
    <citation type="submission" date="2014-08" db="EMBL/GenBank/DDBJ databases">
        <authorList>
            <person name="Senf B."/>
            <person name="Petzold A."/>
            <person name="Downie B.R."/>
            <person name="Koch P."/>
            <person name="Platzer M."/>
        </authorList>
    </citation>
    <scope>NUCLEOTIDE SEQUENCE [LARGE SCALE GENOMIC DNA]</scope>
    <source>
        <strain evidence="1">GRZ</strain>
    </source>
</reference>
<dbReference type="Ensembl" id="ENSNFUT00015005417.1">
    <property type="protein sequence ID" value="ENSNFUP00015005134.1"/>
    <property type="gene ID" value="ENSNFUG00015002578.1"/>
</dbReference>
<sequence>MEIQNLIQEVERAEEDALTDLSDAIVACGYTGPIHRDRKKAINEASSLHSVMRLIQMLSQLREGLAIYGLDELLPQHHQALQPLFLPGNLKQVSTNSLGLCKKMSITKTYRKYTKEVDMINFLQDLLQNLEEGGNGCGVSGQAHVPLTDTEREFYKITVNFDHNSTTRQLTQAVCDGFDFSRH</sequence>
<organism evidence="1 2">
    <name type="scientific">Nothobranchius furzeri</name>
    <name type="common">Turquoise killifish</name>
    <dbReference type="NCBI Taxonomy" id="105023"/>
    <lineage>
        <taxon>Eukaryota</taxon>
        <taxon>Metazoa</taxon>
        <taxon>Chordata</taxon>
        <taxon>Craniata</taxon>
        <taxon>Vertebrata</taxon>
        <taxon>Euteleostomi</taxon>
        <taxon>Actinopterygii</taxon>
        <taxon>Neopterygii</taxon>
        <taxon>Teleostei</taxon>
        <taxon>Neoteleostei</taxon>
        <taxon>Acanthomorphata</taxon>
        <taxon>Ovalentaria</taxon>
        <taxon>Atherinomorphae</taxon>
        <taxon>Cyprinodontiformes</taxon>
        <taxon>Nothobranchiidae</taxon>
        <taxon>Nothobranchius</taxon>
    </lineage>
</organism>
<reference evidence="1" key="2">
    <citation type="submission" date="2025-08" db="UniProtKB">
        <authorList>
            <consortium name="Ensembl"/>
        </authorList>
    </citation>
    <scope>IDENTIFICATION</scope>
</reference>
<dbReference type="GeneTree" id="ENSGT00990000204767"/>
<protein>
    <submittedName>
        <fullName evidence="1">Uncharacterized protein</fullName>
    </submittedName>
</protein>
<accession>A0A8C6NJ72</accession>
<evidence type="ECO:0000313" key="2">
    <source>
        <dbReference type="Proteomes" id="UP000694548"/>
    </source>
</evidence>
<proteinExistence type="predicted"/>
<reference evidence="1" key="3">
    <citation type="submission" date="2025-09" db="UniProtKB">
        <authorList>
            <consortium name="Ensembl"/>
        </authorList>
    </citation>
    <scope>IDENTIFICATION</scope>
</reference>
<keyword evidence="2" id="KW-1185">Reference proteome</keyword>
<dbReference type="AlphaFoldDB" id="A0A8C6NJ72"/>